<dbReference type="GO" id="GO:0004519">
    <property type="term" value="F:endonuclease activity"/>
    <property type="evidence" value="ECO:0007669"/>
    <property type="project" value="UniProtKB-KW"/>
</dbReference>
<name>A0ABR8GKZ6_9CYAN</name>
<organism evidence="5 6">
    <name type="scientific">Scytonema hofmannii FACHB-248</name>
    <dbReference type="NCBI Taxonomy" id="1842502"/>
    <lineage>
        <taxon>Bacteria</taxon>
        <taxon>Bacillati</taxon>
        <taxon>Cyanobacteriota</taxon>
        <taxon>Cyanophyceae</taxon>
        <taxon>Nostocales</taxon>
        <taxon>Scytonemataceae</taxon>
        <taxon>Scytonema</taxon>
    </lineage>
</organism>
<evidence type="ECO:0000256" key="3">
    <source>
        <dbReference type="ARBA" id="ARBA00023125"/>
    </source>
</evidence>
<gene>
    <name evidence="5" type="ORF">H6G81_04920</name>
</gene>
<evidence type="ECO:0000313" key="5">
    <source>
        <dbReference type="EMBL" id="MBD2603891.1"/>
    </source>
</evidence>
<keyword evidence="6" id="KW-1185">Reference proteome</keyword>
<comment type="caution">
    <text evidence="5">The sequence shown here is derived from an EMBL/GenBank/DDBJ whole genome shotgun (WGS) entry which is preliminary data.</text>
</comment>
<accession>A0ABR8GKZ6</accession>
<evidence type="ECO:0000256" key="1">
    <source>
        <dbReference type="ARBA" id="ARBA00010923"/>
    </source>
</evidence>
<keyword evidence="5" id="KW-0255">Endonuclease</keyword>
<dbReference type="Gene3D" id="3.90.220.20">
    <property type="entry name" value="DNA methylase specificity domains"/>
    <property type="match status" value="1"/>
</dbReference>
<evidence type="ECO:0000313" key="6">
    <source>
        <dbReference type="Proteomes" id="UP000660380"/>
    </source>
</evidence>
<keyword evidence="5" id="KW-0540">Nuclease</keyword>
<dbReference type="InterPro" id="IPR044946">
    <property type="entry name" value="Restrct_endonuc_typeI_TRD_sf"/>
</dbReference>
<comment type="similarity">
    <text evidence="1">Belongs to the type-I restriction system S methylase family.</text>
</comment>
<evidence type="ECO:0000256" key="2">
    <source>
        <dbReference type="ARBA" id="ARBA00022747"/>
    </source>
</evidence>
<dbReference type="InterPro" id="IPR000055">
    <property type="entry name" value="Restrct_endonuc_typeI_TRD"/>
</dbReference>
<sequence length="81" mass="8919">MKLRFISPLLTKAAGGAQPNLNVGKIKETLMPVPPLAEQKRIVEKCDRLMSLCDTLEAKLKQGRDSNEKLMEVAAKQVLTA</sequence>
<keyword evidence="3" id="KW-0238">DNA-binding</keyword>
<keyword evidence="2" id="KW-0680">Restriction system</keyword>
<evidence type="ECO:0000259" key="4">
    <source>
        <dbReference type="Pfam" id="PF01420"/>
    </source>
</evidence>
<dbReference type="EMBL" id="JACJTA010000007">
    <property type="protein sequence ID" value="MBD2603891.1"/>
    <property type="molecule type" value="Genomic_DNA"/>
</dbReference>
<reference evidence="5 6" key="1">
    <citation type="journal article" date="2020" name="ISME J.">
        <title>Comparative genomics reveals insights into cyanobacterial evolution and habitat adaptation.</title>
        <authorList>
            <person name="Chen M.Y."/>
            <person name="Teng W.K."/>
            <person name="Zhao L."/>
            <person name="Hu C.X."/>
            <person name="Zhou Y.K."/>
            <person name="Han B.P."/>
            <person name="Song L.R."/>
            <person name="Shu W.S."/>
        </authorList>
    </citation>
    <scope>NUCLEOTIDE SEQUENCE [LARGE SCALE GENOMIC DNA]</scope>
    <source>
        <strain evidence="5 6">FACHB-248</strain>
    </source>
</reference>
<dbReference type="Proteomes" id="UP000660380">
    <property type="component" value="Unassembled WGS sequence"/>
</dbReference>
<dbReference type="Pfam" id="PF01420">
    <property type="entry name" value="Methylase_S"/>
    <property type="match status" value="1"/>
</dbReference>
<feature type="domain" description="Type I restriction modification DNA specificity" evidence="4">
    <location>
        <begin position="10"/>
        <end position="62"/>
    </location>
</feature>
<dbReference type="SUPFAM" id="SSF116734">
    <property type="entry name" value="DNA methylase specificity domain"/>
    <property type="match status" value="1"/>
</dbReference>
<protein>
    <submittedName>
        <fullName evidence="5">Restriction endonuclease subunit S</fullName>
    </submittedName>
</protein>
<proteinExistence type="inferred from homology"/>
<keyword evidence="5" id="KW-0378">Hydrolase</keyword>